<evidence type="ECO:0000313" key="2">
    <source>
        <dbReference type="Proteomes" id="UP001597393"/>
    </source>
</evidence>
<dbReference type="RefSeq" id="WP_380870019.1">
    <property type="nucleotide sequence ID" value="NZ_JBHUMA010000006.1"/>
</dbReference>
<organism evidence="1 2">
    <name type="scientific">Sphingobacterium corticis</name>
    <dbReference type="NCBI Taxonomy" id="1812823"/>
    <lineage>
        <taxon>Bacteria</taxon>
        <taxon>Pseudomonadati</taxon>
        <taxon>Bacteroidota</taxon>
        <taxon>Sphingobacteriia</taxon>
        <taxon>Sphingobacteriales</taxon>
        <taxon>Sphingobacteriaceae</taxon>
        <taxon>Sphingobacterium</taxon>
    </lineage>
</organism>
<gene>
    <name evidence="1" type="ORF">ACFSQ3_13135</name>
</gene>
<proteinExistence type="predicted"/>
<accession>A0ABW5NNB4</accession>
<dbReference type="Proteomes" id="UP001597393">
    <property type="component" value="Unassembled WGS sequence"/>
</dbReference>
<protein>
    <submittedName>
        <fullName evidence="1">Uncharacterized protein</fullName>
    </submittedName>
</protein>
<name>A0ABW5NNB4_9SPHI</name>
<evidence type="ECO:0000313" key="1">
    <source>
        <dbReference type="EMBL" id="MFD2599895.1"/>
    </source>
</evidence>
<keyword evidence="2" id="KW-1185">Reference proteome</keyword>
<comment type="caution">
    <text evidence="1">The sequence shown here is derived from an EMBL/GenBank/DDBJ whole genome shotgun (WGS) entry which is preliminary data.</text>
</comment>
<reference evidence="2" key="1">
    <citation type="journal article" date="2019" name="Int. J. Syst. Evol. Microbiol.">
        <title>The Global Catalogue of Microorganisms (GCM) 10K type strain sequencing project: providing services to taxonomists for standard genome sequencing and annotation.</title>
        <authorList>
            <consortium name="The Broad Institute Genomics Platform"/>
            <consortium name="The Broad Institute Genome Sequencing Center for Infectious Disease"/>
            <person name="Wu L."/>
            <person name="Ma J."/>
        </authorList>
    </citation>
    <scope>NUCLEOTIDE SEQUENCE [LARGE SCALE GENOMIC DNA]</scope>
    <source>
        <strain evidence="2">KCTC 42248</strain>
    </source>
</reference>
<dbReference type="EMBL" id="JBHUMA010000006">
    <property type="protein sequence ID" value="MFD2599895.1"/>
    <property type="molecule type" value="Genomic_DNA"/>
</dbReference>
<sequence length="55" mass="6201">MKWLVMIGFVFAVSDEPQSRPVSVQRIAQPLDELVPMLDSLSCKLEGVTKKIEKL</sequence>